<protein>
    <submittedName>
        <fullName evidence="1">Uncharacterized protein</fullName>
    </submittedName>
</protein>
<dbReference type="GO" id="GO:0003676">
    <property type="term" value="F:nucleic acid binding"/>
    <property type="evidence" value="ECO:0007669"/>
    <property type="project" value="InterPro"/>
</dbReference>
<dbReference type="Proteomes" id="UP000053097">
    <property type="component" value="Unassembled WGS sequence"/>
</dbReference>
<organism evidence="1 2">
    <name type="scientific">Ooceraea biroi</name>
    <name type="common">Clonal raider ant</name>
    <name type="synonym">Cerapachys biroi</name>
    <dbReference type="NCBI Taxonomy" id="2015173"/>
    <lineage>
        <taxon>Eukaryota</taxon>
        <taxon>Metazoa</taxon>
        <taxon>Ecdysozoa</taxon>
        <taxon>Arthropoda</taxon>
        <taxon>Hexapoda</taxon>
        <taxon>Insecta</taxon>
        <taxon>Pterygota</taxon>
        <taxon>Neoptera</taxon>
        <taxon>Endopterygota</taxon>
        <taxon>Hymenoptera</taxon>
        <taxon>Apocrita</taxon>
        <taxon>Aculeata</taxon>
        <taxon>Formicoidea</taxon>
        <taxon>Formicidae</taxon>
        <taxon>Dorylinae</taxon>
        <taxon>Ooceraea</taxon>
    </lineage>
</organism>
<gene>
    <name evidence="1" type="ORF">X777_06341</name>
</gene>
<accession>A0A026WAY1</accession>
<evidence type="ECO:0000313" key="2">
    <source>
        <dbReference type="Proteomes" id="UP000053097"/>
    </source>
</evidence>
<name>A0A026WAY1_OOCBI</name>
<dbReference type="AlphaFoldDB" id="A0A026WAY1"/>
<dbReference type="Gene3D" id="3.30.420.10">
    <property type="entry name" value="Ribonuclease H-like superfamily/Ribonuclease H"/>
    <property type="match status" value="1"/>
</dbReference>
<reference evidence="1 2" key="1">
    <citation type="journal article" date="2014" name="Curr. Biol.">
        <title>The genome of the clonal raider ant Cerapachys biroi.</title>
        <authorList>
            <person name="Oxley P.R."/>
            <person name="Ji L."/>
            <person name="Fetter-Pruneda I."/>
            <person name="McKenzie S.K."/>
            <person name="Li C."/>
            <person name="Hu H."/>
            <person name="Zhang G."/>
            <person name="Kronauer D.J."/>
        </authorList>
    </citation>
    <scope>NUCLEOTIDE SEQUENCE [LARGE SCALE GENOMIC DNA]</scope>
</reference>
<proteinExistence type="predicted"/>
<dbReference type="InterPro" id="IPR036397">
    <property type="entry name" value="RNaseH_sf"/>
</dbReference>
<evidence type="ECO:0000313" key="1">
    <source>
        <dbReference type="EMBL" id="EZA53262.1"/>
    </source>
</evidence>
<sequence length="53" mass="6538">MDSAHVLSKPESKKRKFDRRFLLTSYKMKDFLYKIIIGDEKWISYDNLKRRKL</sequence>
<keyword evidence="2" id="KW-1185">Reference proteome</keyword>
<dbReference type="EMBL" id="KK107293">
    <property type="protein sequence ID" value="EZA53262.1"/>
    <property type="molecule type" value="Genomic_DNA"/>
</dbReference>